<dbReference type="InterPro" id="IPR043519">
    <property type="entry name" value="NT_sf"/>
</dbReference>
<name>A0A1T5LE33_9BACT</name>
<proteinExistence type="predicted"/>
<evidence type="ECO:0000313" key="2">
    <source>
        <dbReference type="Proteomes" id="UP000190961"/>
    </source>
</evidence>
<dbReference type="Proteomes" id="UP000190961">
    <property type="component" value="Unassembled WGS sequence"/>
</dbReference>
<dbReference type="RefSeq" id="WP_079687606.1">
    <property type="nucleotide sequence ID" value="NZ_FUZU01000002.1"/>
</dbReference>
<accession>A0A1T5LE33</accession>
<protein>
    <recommendedName>
        <fullName evidence="3">Nucleotidyltransferase domain-containing protein</fullName>
    </recommendedName>
</protein>
<keyword evidence="2" id="KW-1185">Reference proteome</keyword>
<dbReference type="STRING" id="688867.SAMN05660236_3047"/>
<evidence type="ECO:0008006" key="3">
    <source>
        <dbReference type="Google" id="ProtNLM"/>
    </source>
</evidence>
<dbReference type="AlphaFoldDB" id="A0A1T5LE33"/>
<sequence>MISEIENIILAPVAESILRTILYYDIFNYPLKADEVYRFLPTKHLPKSTIEIELKELSAKGYIFQFGDLFSVQNKNELAQRRIAGNEEAMKLLEVAKRKGKFISSFPFVRGVLASGSLSKGYMDENSDLDFFIITKPGRLWIARMILVLYKRVFLFNSHKYFCVNYFVDTDHLEIEEKNLFTATELATVIPLCSPDLYIKLLRNNAWLLQFFPNFTQRPVDTVQHTSNGFIKKILEGIIDTAGGNWWENYFMKLSLKRWEHIYREHYEKDDFQVAFKSKKHASKNHPRHFQKKVIELYQEKIDSFGKKFNIAWKS</sequence>
<dbReference type="EMBL" id="FUZU01000002">
    <property type="protein sequence ID" value="SKC74251.1"/>
    <property type="molecule type" value="Genomic_DNA"/>
</dbReference>
<organism evidence="1 2">
    <name type="scientific">Ohtaekwangia koreensis</name>
    <dbReference type="NCBI Taxonomy" id="688867"/>
    <lineage>
        <taxon>Bacteria</taxon>
        <taxon>Pseudomonadati</taxon>
        <taxon>Bacteroidota</taxon>
        <taxon>Cytophagia</taxon>
        <taxon>Cytophagales</taxon>
        <taxon>Fulvivirgaceae</taxon>
        <taxon>Ohtaekwangia</taxon>
    </lineage>
</organism>
<dbReference type="Gene3D" id="3.30.460.10">
    <property type="entry name" value="Beta Polymerase, domain 2"/>
    <property type="match status" value="1"/>
</dbReference>
<reference evidence="1 2" key="1">
    <citation type="submission" date="2017-02" db="EMBL/GenBank/DDBJ databases">
        <authorList>
            <person name="Peterson S.W."/>
        </authorList>
    </citation>
    <scope>NUCLEOTIDE SEQUENCE [LARGE SCALE GENOMIC DNA]</scope>
    <source>
        <strain evidence="1 2">DSM 25262</strain>
    </source>
</reference>
<gene>
    <name evidence="1" type="ORF">SAMN05660236_3047</name>
</gene>
<dbReference type="SUPFAM" id="SSF81301">
    <property type="entry name" value="Nucleotidyltransferase"/>
    <property type="match status" value="1"/>
</dbReference>
<dbReference type="OrthoDB" id="645383at2"/>
<evidence type="ECO:0000313" key="1">
    <source>
        <dbReference type="EMBL" id="SKC74251.1"/>
    </source>
</evidence>